<dbReference type="Pfam" id="PF07299">
    <property type="entry name" value="EF-G-binding_N"/>
    <property type="match status" value="1"/>
</dbReference>
<dbReference type="EMBL" id="NHNT01000011">
    <property type="protein sequence ID" value="OUZ38116.1"/>
    <property type="molecule type" value="Genomic_DNA"/>
</dbReference>
<dbReference type="Proteomes" id="UP000196594">
    <property type="component" value="Unassembled WGS sequence"/>
</dbReference>
<sequence>MTAPFLTVVDLRLIEQQVNKILKAKLTSNDQKIVAAVRELAITELRERLTHVDEDIIKEVETIEDTIGAELFFQSLKSYTIPFKSISEQGLQKLFKKDKKLKLPKLETIDWQAISYLSWMDKGTNRQYIVLEKEGQYTALRGVVDAHNPIKGVCSICNQHSVVHLFTATVKGNGDNYTSYSNYICNDSQLCNQRVSDYDKLQEFVDRNLI</sequence>
<feature type="domain" description="Elongation factor G-binding protein N-terminal" evidence="1">
    <location>
        <begin position="5"/>
        <end position="84"/>
    </location>
</feature>
<feature type="domain" description="Elongation factor G-binding protein C-terminal treble-clef zinc-finger" evidence="2">
    <location>
        <begin position="98"/>
        <end position="197"/>
    </location>
</feature>
<evidence type="ECO:0000313" key="4">
    <source>
        <dbReference type="Proteomes" id="UP000196594"/>
    </source>
</evidence>
<accession>A0ABX3ZEX7</accession>
<name>A0ABX3ZEX7_9BACL</name>
<keyword evidence="3" id="KW-0648">Protein biosynthesis</keyword>
<dbReference type="GO" id="GO:0003746">
    <property type="term" value="F:translation elongation factor activity"/>
    <property type="evidence" value="ECO:0007669"/>
    <property type="project" value="UniProtKB-KW"/>
</dbReference>
<keyword evidence="4" id="KW-1185">Reference proteome</keyword>
<dbReference type="InterPro" id="IPR038344">
    <property type="entry name" value="EF-G_N_sf"/>
</dbReference>
<proteinExistence type="predicted"/>
<keyword evidence="3" id="KW-0251">Elongation factor</keyword>
<evidence type="ECO:0000313" key="3">
    <source>
        <dbReference type="EMBL" id="OUZ38116.1"/>
    </source>
</evidence>
<evidence type="ECO:0000259" key="2">
    <source>
        <dbReference type="Pfam" id="PF16571"/>
    </source>
</evidence>
<gene>
    <name evidence="3" type="ORF">CBM15_15175</name>
</gene>
<evidence type="ECO:0000259" key="1">
    <source>
        <dbReference type="Pfam" id="PF07299"/>
    </source>
</evidence>
<comment type="caution">
    <text evidence="3">The sequence shown here is derived from an EMBL/GenBank/DDBJ whole genome shotgun (WGS) entry which is preliminary data.</text>
</comment>
<protein>
    <submittedName>
        <fullName evidence="3">Elongation factor G-binding protein</fullName>
    </submittedName>
</protein>
<dbReference type="CDD" id="cd16342">
    <property type="entry name" value="FusC_FusB"/>
    <property type="match status" value="1"/>
</dbReference>
<organism evidence="3 4">
    <name type="scientific">Solibacillus kalamii</name>
    <dbReference type="NCBI Taxonomy" id="1748298"/>
    <lineage>
        <taxon>Bacteria</taxon>
        <taxon>Bacillati</taxon>
        <taxon>Bacillota</taxon>
        <taxon>Bacilli</taxon>
        <taxon>Bacillales</taxon>
        <taxon>Caryophanaceae</taxon>
        <taxon>Solibacillus</taxon>
    </lineage>
</organism>
<dbReference type="InterPro" id="IPR010841">
    <property type="entry name" value="EF-G-binding_N"/>
</dbReference>
<dbReference type="RefSeq" id="WP_087618155.1">
    <property type="nucleotide sequence ID" value="NZ_JAFBEY010000008.1"/>
</dbReference>
<reference evidence="3 4" key="1">
    <citation type="journal article" date="2017" name="Int. J. Syst. Evol. Microbiol.">
        <title>Solibacillus kalamii sp. nov., isolated from a high-efficiency particulate arrestance filter system used in the International Space Station.</title>
        <authorList>
            <person name="Checinska Sielaff A."/>
            <person name="Kumar R.M."/>
            <person name="Pal D."/>
            <person name="Mayilraj S."/>
            <person name="Venkateswaran K."/>
        </authorList>
    </citation>
    <scope>NUCLEOTIDE SEQUENCE [LARGE SCALE GENOMIC DNA]</scope>
    <source>
        <strain evidence="3 4">ISSFR-015</strain>
    </source>
</reference>
<dbReference type="Gene3D" id="1.20.1280.250">
    <property type="match status" value="1"/>
</dbReference>
<dbReference type="Pfam" id="PF16571">
    <property type="entry name" value="FBP_C"/>
    <property type="match status" value="1"/>
</dbReference>
<dbReference type="InterPro" id="IPR032330">
    <property type="entry name" value="EF-G-binding_C"/>
</dbReference>